<name>A0A140HQU5_NPVLD</name>
<dbReference type="EMBL" id="KT626571">
    <property type="protein sequence ID" value="AMO27742.1"/>
    <property type="molecule type" value="Genomic_DNA"/>
</dbReference>
<protein>
    <submittedName>
        <fullName evidence="1">BRO-D</fullName>
    </submittedName>
</protein>
<organismHost>
    <name type="scientific">Lepidoptera</name>
    <name type="common">moths &amp; butterflies</name>
    <dbReference type="NCBI Taxonomy" id="7088"/>
</organismHost>
<accession>A0A140HQU5</accession>
<organism evidence="1">
    <name type="scientific">Lymantria dispar multicapsid nuclear polyhedrosis virus</name>
    <name type="common">LdMNPV</name>
    <dbReference type="NCBI Taxonomy" id="10449"/>
    <lineage>
        <taxon>Viruses</taxon>
        <taxon>Viruses incertae sedis</taxon>
        <taxon>Naldaviricetes</taxon>
        <taxon>Lefavirales</taxon>
        <taxon>Baculoviridae</taxon>
        <taxon>Alphabaculovirus</taxon>
        <taxon>Alphabaculovirus lydisparis</taxon>
    </lineage>
</organism>
<proteinExistence type="predicted"/>
<reference evidence="1" key="1">
    <citation type="submission" date="2015-08" db="EMBL/GenBank/DDBJ databases">
        <title>Geographic isolates of Lymantria dispar multiple nucleopolyhedrovirus: Genomic analysis and biological activity against different host strains of Lymantria dispar.</title>
        <authorList>
            <person name="Harrison R.L."/>
            <person name="Rowley D.L."/>
            <person name="Keena M.A."/>
        </authorList>
    </citation>
    <scope>NUCLEOTIDE SEQUENCE</scope>
    <source>
        <strain evidence="1">3041</strain>
    </source>
</reference>
<evidence type="ECO:0000313" key="1">
    <source>
        <dbReference type="EMBL" id="AMO27742.1"/>
    </source>
</evidence>
<sequence>MTMTQFAVNALLAKDNIFRRYNTPPAAHCAPVSRVDRLCAQHNRQFCSEQFLKWHFNGSNLILPRTMTAWCLL</sequence>